<evidence type="ECO:0000256" key="4">
    <source>
        <dbReference type="PIRSR" id="PIRSR602678-1"/>
    </source>
</evidence>
<dbReference type="GO" id="GO:0005737">
    <property type="term" value="C:cytoplasm"/>
    <property type="evidence" value="ECO:0007669"/>
    <property type="project" value="TreeGrafter"/>
</dbReference>
<protein>
    <recommendedName>
        <fullName evidence="2">GTP cyclohydrolase 1 type 2 homolog</fullName>
    </recommendedName>
</protein>
<reference evidence="5 6" key="1">
    <citation type="journal article" date="2019" name="Genome Biol. Evol.">
        <title>Day and night: Metabolic profiles and evolutionary relationships of six axenic non-marine cyanobacteria.</title>
        <authorList>
            <person name="Will S.E."/>
            <person name="Henke P."/>
            <person name="Boedeker C."/>
            <person name="Huang S."/>
            <person name="Brinkmann H."/>
            <person name="Rohde M."/>
            <person name="Jarek M."/>
            <person name="Friedl T."/>
            <person name="Seufert S."/>
            <person name="Schumacher M."/>
            <person name="Overmann J."/>
            <person name="Neumann-Schaal M."/>
            <person name="Petersen J."/>
        </authorList>
    </citation>
    <scope>NUCLEOTIDE SEQUENCE [LARGE SCALE GENOMIC DNA]</scope>
    <source>
        <strain evidence="5 6">SAG 39.79</strain>
    </source>
</reference>
<dbReference type="Proteomes" id="UP000282574">
    <property type="component" value="Unassembled WGS sequence"/>
</dbReference>
<feature type="binding site" evidence="4">
    <location>
        <position position="87"/>
    </location>
    <ligand>
        <name>a divalent metal cation</name>
        <dbReference type="ChEBI" id="CHEBI:60240"/>
        <label>1</label>
    </ligand>
</feature>
<dbReference type="Pfam" id="PF01784">
    <property type="entry name" value="DUF34_NIF3"/>
    <property type="match status" value="1"/>
</dbReference>
<dbReference type="PANTHER" id="PTHR13799:SF14">
    <property type="entry name" value="GTP CYCLOHYDROLASE 1 TYPE 2 HOMOLOG"/>
    <property type="match status" value="1"/>
</dbReference>
<gene>
    <name evidence="5" type="ORF">DSM107010_18050</name>
</gene>
<comment type="similarity">
    <text evidence="1">Belongs to the GTP cyclohydrolase I type 2/NIF3 family.</text>
</comment>
<dbReference type="Gene3D" id="3.40.1390.30">
    <property type="entry name" value="NIF3 (NGG1p interacting factor 3)-like"/>
    <property type="match status" value="2"/>
</dbReference>
<organism evidence="5 6">
    <name type="scientific">Chroococcidiopsis cubana SAG 39.79</name>
    <dbReference type="NCBI Taxonomy" id="388085"/>
    <lineage>
        <taxon>Bacteria</taxon>
        <taxon>Bacillati</taxon>
        <taxon>Cyanobacteriota</taxon>
        <taxon>Cyanophyceae</taxon>
        <taxon>Chroococcidiopsidales</taxon>
        <taxon>Chroococcidiopsidaceae</taxon>
        <taxon>Chroococcidiopsis</taxon>
    </lineage>
</organism>
<feature type="binding site" evidence="4">
    <location>
        <position position="64"/>
    </location>
    <ligand>
        <name>a divalent metal cation</name>
        <dbReference type="ChEBI" id="CHEBI:60240"/>
        <label>2</label>
    </ligand>
</feature>
<proteinExistence type="inferred from homology"/>
<comment type="caution">
    <text evidence="5">The sequence shown here is derived from an EMBL/GenBank/DDBJ whole genome shotgun (WGS) entry which is preliminary data.</text>
</comment>
<keyword evidence="3 4" id="KW-0479">Metal-binding</keyword>
<dbReference type="PANTHER" id="PTHR13799">
    <property type="entry name" value="NGG1 INTERACTING FACTOR 3"/>
    <property type="match status" value="1"/>
</dbReference>
<dbReference type="AlphaFoldDB" id="A0AB37UNJ3"/>
<dbReference type="EMBL" id="RSCK01000010">
    <property type="protein sequence ID" value="RUT12960.1"/>
    <property type="molecule type" value="Genomic_DNA"/>
</dbReference>
<dbReference type="RefSeq" id="WP_015155190.1">
    <property type="nucleotide sequence ID" value="NZ_JAVKZF010000001.1"/>
</dbReference>
<dbReference type="InterPro" id="IPR002678">
    <property type="entry name" value="DUF34/NIF3"/>
</dbReference>
<evidence type="ECO:0000313" key="6">
    <source>
        <dbReference type="Proteomes" id="UP000282574"/>
    </source>
</evidence>
<evidence type="ECO:0000256" key="1">
    <source>
        <dbReference type="ARBA" id="ARBA00006964"/>
    </source>
</evidence>
<evidence type="ECO:0000256" key="3">
    <source>
        <dbReference type="ARBA" id="ARBA00022723"/>
    </source>
</evidence>
<sequence length="234" mass="26226">MPYLNDLAQFLDRFFAIERYSASERGGVYIPSPRPISRIGLALEPWENLPQWVEKQKLDALFLHRPWKLQAKLLPDIGVLSYHLAFDECMTLGFNSRLANVLSMSDLEVLGEKQGRAIGAIGNIPQQKIAEYLHCITEIFGGLEEVHLSRTVEVSRIAVVGGMNDELVREAATRGANLYVTGQMRQPAVEALKETEISAIAVGHRRCEQWGLKSLAGLLRDRWSGLSVIGEERE</sequence>
<keyword evidence="6" id="KW-1185">Reference proteome</keyword>
<feature type="binding site" evidence="4">
    <location>
        <position position="208"/>
    </location>
    <ligand>
        <name>a divalent metal cation</name>
        <dbReference type="ChEBI" id="CHEBI:60240"/>
        <label>1</label>
    </ligand>
</feature>
<feature type="binding site" evidence="4">
    <location>
        <position position="204"/>
    </location>
    <ligand>
        <name>a divalent metal cation</name>
        <dbReference type="ChEBI" id="CHEBI:60240"/>
        <label>1</label>
    </ligand>
</feature>
<name>A0AB37UNJ3_9CYAN</name>
<evidence type="ECO:0000256" key="2">
    <source>
        <dbReference type="ARBA" id="ARBA00022112"/>
    </source>
</evidence>
<dbReference type="SUPFAM" id="SSF102705">
    <property type="entry name" value="NIF3 (NGG1p interacting factor 3)-like"/>
    <property type="match status" value="1"/>
</dbReference>
<dbReference type="GO" id="GO:0046872">
    <property type="term" value="F:metal ion binding"/>
    <property type="evidence" value="ECO:0007669"/>
    <property type="project" value="UniProtKB-KW"/>
</dbReference>
<accession>A0AB37UNJ3</accession>
<dbReference type="InterPro" id="IPR036069">
    <property type="entry name" value="DUF34/NIF3_sf"/>
</dbReference>
<evidence type="ECO:0000313" key="5">
    <source>
        <dbReference type="EMBL" id="RUT12960.1"/>
    </source>
</evidence>